<dbReference type="AlphaFoldDB" id="A0A0A9CEZ8"/>
<evidence type="ECO:0000313" key="1">
    <source>
        <dbReference type="EMBL" id="JAD71975.1"/>
    </source>
</evidence>
<name>A0A0A9CEZ8_ARUDO</name>
<accession>A0A0A9CEZ8</accession>
<reference evidence="1" key="2">
    <citation type="journal article" date="2015" name="Data Brief">
        <title>Shoot transcriptome of the giant reed, Arundo donax.</title>
        <authorList>
            <person name="Barrero R.A."/>
            <person name="Guerrero F.D."/>
            <person name="Moolhuijzen P."/>
            <person name="Goolsby J.A."/>
            <person name="Tidwell J."/>
            <person name="Bellgard S.E."/>
            <person name="Bellgard M.I."/>
        </authorList>
    </citation>
    <scope>NUCLEOTIDE SEQUENCE</scope>
    <source>
        <tissue evidence="1">Shoot tissue taken approximately 20 cm above the soil surface</tissue>
    </source>
</reference>
<sequence>MAVLSLLFAKLVFAASSIPHFEYMSIRAFPTRSSEVRPRRTNCACICLPIPMSGSDPAALSKLAYGKARLSKPSVCISLNNCRTVLAHRFQA</sequence>
<reference evidence="1" key="1">
    <citation type="submission" date="2014-09" db="EMBL/GenBank/DDBJ databases">
        <authorList>
            <person name="Magalhaes I.L.F."/>
            <person name="Oliveira U."/>
            <person name="Santos F.R."/>
            <person name="Vidigal T.H.D.A."/>
            <person name="Brescovit A.D."/>
            <person name="Santos A.J."/>
        </authorList>
    </citation>
    <scope>NUCLEOTIDE SEQUENCE</scope>
    <source>
        <tissue evidence="1">Shoot tissue taken approximately 20 cm above the soil surface</tissue>
    </source>
</reference>
<dbReference type="EMBL" id="GBRH01225920">
    <property type="protein sequence ID" value="JAD71975.1"/>
    <property type="molecule type" value="Transcribed_RNA"/>
</dbReference>
<protein>
    <submittedName>
        <fullName evidence="1">Uncharacterized protein</fullName>
    </submittedName>
</protein>
<organism evidence="1">
    <name type="scientific">Arundo donax</name>
    <name type="common">Giant reed</name>
    <name type="synonym">Donax arundinaceus</name>
    <dbReference type="NCBI Taxonomy" id="35708"/>
    <lineage>
        <taxon>Eukaryota</taxon>
        <taxon>Viridiplantae</taxon>
        <taxon>Streptophyta</taxon>
        <taxon>Embryophyta</taxon>
        <taxon>Tracheophyta</taxon>
        <taxon>Spermatophyta</taxon>
        <taxon>Magnoliopsida</taxon>
        <taxon>Liliopsida</taxon>
        <taxon>Poales</taxon>
        <taxon>Poaceae</taxon>
        <taxon>PACMAD clade</taxon>
        <taxon>Arundinoideae</taxon>
        <taxon>Arundineae</taxon>
        <taxon>Arundo</taxon>
    </lineage>
</organism>
<proteinExistence type="predicted"/>